<protein>
    <submittedName>
        <fullName evidence="1">Uncharacterized protein</fullName>
    </submittedName>
</protein>
<dbReference type="OrthoDB" id="85958at2157"/>
<gene>
    <name evidence="1" type="ordered locus">PYCH_13680</name>
</gene>
<proteinExistence type="predicted"/>
<evidence type="ECO:0000313" key="2">
    <source>
        <dbReference type="Proteomes" id="UP000008386"/>
    </source>
</evidence>
<name>F8AFR1_PYRYC</name>
<dbReference type="eggNOG" id="arCOG05866">
    <property type="taxonomic scope" value="Archaea"/>
</dbReference>
<dbReference type="RefSeq" id="WP_013906094.1">
    <property type="nucleotide sequence ID" value="NC_015680.1"/>
</dbReference>
<dbReference type="KEGG" id="pya:PYCH_13680"/>
<dbReference type="HOGENOM" id="CLU_115710_0_0_2"/>
<organism evidence="1 2">
    <name type="scientific">Pyrococcus yayanosii (strain CH1 / JCM 16557)</name>
    <dbReference type="NCBI Taxonomy" id="529709"/>
    <lineage>
        <taxon>Archaea</taxon>
        <taxon>Methanobacteriati</taxon>
        <taxon>Methanobacteriota</taxon>
        <taxon>Thermococci</taxon>
        <taxon>Thermococcales</taxon>
        <taxon>Thermococcaceae</taxon>
        <taxon>Pyrococcus</taxon>
    </lineage>
</organism>
<dbReference type="EMBL" id="CP002779">
    <property type="protein sequence ID" value="AEH25038.1"/>
    <property type="molecule type" value="Genomic_DNA"/>
</dbReference>
<sequence length="158" mass="18028">MDKRLLGLLIVLVALLAYAMKTAKLPPATVEYEEVYYDNNRSITYIVVNPQTGEGDGLFGLKINPLVDSFELRIKFPEGTKYVVGYGNESFRGVDSFSIKVEKGKVPEWVYVQFTLSPELTKKVVRGEVNATIEIRMSKLPLWRWEDTIYIEKQKEGS</sequence>
<dbReference type="GeneID" id="10837939"/>
<dbReference type="Proteomes" id="UP000008386">
    <property type="component" value="Chromosome"/>
</dbReference>
<accession>F8AFR1</accession>
<reference evidence="1 2" key="1">
    <citation type="journal article" date="2011" name="J. Bacteriol.">
        <title>Complete genome sequence of the obligate piezophilic hyperthermophilic archaeon Pyrococcus yayanosii CH1.</title>
        <authorList>
            <person name="Jun X."/>
            <person name="Lupeng L."/>
            <person name="Minjuan X."/>
            <person name="Oger P."/>
            <person name="Fengping W."/>
            <person name="Jebbar M."/>
            <person name="Xiang X."/>
        </authorList>
    </citation>
    <scope>NUCLEOTIDE SEQUENCE [LARGE SCALE GENOMIC DNA]</scope>
    <source>
        <strain evidence="2">CH1 / JCM 16557</strain>
    </source>
</reference>
<evidence type="ECO:0000313" key="1">
    <source>
        <dbReference type="EMBL" id="AEH25038.1"/>
    </source>
</evidence>
<dbReference type="AlphaFoldDB" id="F8AFR1"/>
<keyword evidence="2" id="KW-1185">Reference proteome</keyword>